<reference evidence="2" key="2">
    <citation type="submission" date="2024-10" db="UniProtKB">
        <authorList>
            <consortium name="EnsemblProtists"/>
        </authorList>
    </citation>
    <scope>IDENTIFICATION</scope>
</reference>
<evidence type="ECO:0000313" key="2">
    <source>
        <dbReference type="EnsemblProtists" id="EOD19698"/>
    </source>
</evidence>
<dbReference type="GeneID" id="17265243"/>
<dbReference type="Proteomes" id="UP000013827">
    <property type="component" value="Unassembled WGS sequence"/>
</dbReference>
<feature type="region of interest" description="Disordered" evidence="1">
    <location>
        <begin position="39"/>
        <end position="62"/>
    </location>
</feature>
<evidence type="ECO:0000256" key="1">
    <source>
        <dbReference type="SAM" id="MobiDB-lite"/>
    </source>
</evidence>
<reference evidence="3" key="1">
    <citation type="journal article" date="2013" name="Nature">
        <title>Pan genome of the phytoplankton Emiliania underpins its global distribution.</title>
        <authorList>
            <person name="Read B.A."/>
            <person name="Kegel J."/>
            <person name="Klute M.J."/>
            <person name="Kuo A."/>
            <person name="Lefebvre S.C."/>
            <person name="Maumus F."/>
            <person name="Mayer C."/>
            <person name="Miller J."/>
            <person name="Monier A."/>
            <person name="Salamov A."/>
            <person name="Young J."/>
            <person name="Aguilar M."/>
            <person name="Claverie J.M."/>
            <person name="Frickenhaus S."/>
            <person name="Gonzalez K."/>
            <person name="Herman E.K."/>
            <person name="Lin Y.C."/>
            <person name="Napier J."/>
            <person name="Ogata H."/>
            <person name="Sarno A.F."/>
            <person name="Shmutz J."/>
            <person name="Schroeder D."/>
            <person name="de Vargas C."/>
            <person name="Verret F."/>
            <person name="von Dassow P."/>
            <person name="Valentin K."/>
            <person name="Van de Peer Y."/>
            <person name="Wheeler G."/>
            <person name="Dacks J.B."/>
            <person name="Delwiche C.F."/>
            <person name="Dyhrman S.T."/>
            <person name="Glockner G."/>
            <person name="John U."/>
            <person name="Richards T."/>
            <person name="Worden A.Z."/>
            <person name="Zhang X."/>
            <person name="Grigoriev I.V."/>
            <person name="Allen A.E."/>
            <person name="Bidle K."/>
            <person name="Borodovsky M."/>
            <person name="Bowler C."/>
            <person name="Brownlee C."/>
            <person name="Cock J.M."/>
            <person name="Elias M."/>
            <person name="Gladyshev V.N."/>
            <person name="Groth M."/>
            <person name="Guda C."/>
            <person name="Hadaegh A."/>
            <person name="Iglesias-Rodriguez M.D."/>
            <person name="Jenkins J."/>
            <person name="Jones B.M."/>
            <person name="Lawson T."/>
            <person name="Leese F."/>
            <person name="Lindquist E."/>
            <person name="Lobanov A."/>
            <person name="Lomsadze A."/>
            <person name="Malik S.B."/>
            <person name="Marsh M.E."/>
            <person name="Mackinder L."/>
            <person name="Mock T."/>
            <person name="Mueller-Roeber B."/>
            <person name="Pagarete A."/>
            <person name="Parker M."/>
            <person name="Probert I."/>
            <person name="Quesneville H."/>
            <person name="Raines C."/>
            <person name="Rensing S.A."/>
            <person name="Riano-Pachon D.M."/>
            <person name="Richier S."/>
            <person name="Rokitta S."/>
            <person name="Shiraiwa Y."/>
            <person name="Soanes D.M."/>
            <person name="van der Giezen M."/>
            <person name="Wahlund T.M."/>
            <person name="Williams B."/>
            <person name="Wilson W."/>
            <person name="Wolfe G."/>
            <person name="Wurch L.L."/>
        </authorList>
    </citation>
    <scope>NUCLEOTIDE SEQUENCE</scope>
</reference>
<dbReference type="KEGG" id="ehx:EMIHUDRAFT_458697"/>
<protein>
    <submittedName>
        <fullName evidence="2">Uncharacterized protein</fullName>
    </submittedName>
</protein>
<dbReference type="EnsemblProtists" id="EOD19698">
    <property type="protein sequence ID" value="EOD19698"/>
    <property type="gene ID" value="EMIHUDRAFT_458697"/>
</dbReference>
<sequence>MGQMPPLLMPKREVTRFLERIGEHEKALSLRAAKQEAAAAQSELERSDKPDASLILAPGSKRRAALDVEWEARDEALDEWLEGMSDDDESRDAIRAEAARLEALGAGAAGGVLGDDDEEEDEDYAEDALPDLKGVGKKTLRAARGALGARWRWASVDELGGLSGVSALQALPEAIPAAIVAAAWHVTVLRDSPAPSETPPVLASAAAPPKKKRQRVKTGGQAAARKRQRAAGAGGPSSAASVEEASDDEEEPPLPVVHATFAAAAEGTPAVSTAASPLTAP</sequence>
<evidence type="ECO:0000313" key="3">
    <source>
        <dbReference type="Proteomes" id="UP000013827"/>
    </source>
</evidence>
<proteinExistence type="predicted"/>
<dbReference type="PaxDb" id="2903-EOD19698"/>
<accession>A0A0D3J863</accession>
<dbReference type="HOGENOM" id="CLU_991877_0_0_1"/>
<name>A0A0D3J863_EMIH1</name>
<keyword evidence="3" id="KW-1185">Reference proteome</keyword>
<organism evidence="2 3">
    <name type="scientific">Emiliania huxleyi (strain CCMP1516)</name>
    <dbReference type="NCBI Taxonomy" id="280463"/>
    <lineage>
        <taxon>Eukaryota</taxon>
        <taxon>Haptista</taxon>
        <taxon>Haptophyta</taxon>
        <taxon>Prymnesiophyceae</taxon>
        <taxon>Isochrysidales</taxon>
        <taxon>Noelaerhabdaceae</taxon>
        <taxon>Emiliania</taxon>
    </lineage>
</organism>
<feature type="region of interest" description="Disordered" evidence="1">
    <location>
        <begin position="192"/>
        <end position="256"/>
    </location>
</feature>
<dbReference type="RefSeq" id="XP_005772127.1">
    <property type="nucleotide sequence ID" value="XM_005772070.1"/>
</dbReference>
<dbReference type="AlphaFoldDB" id="A0A0D3J863"/>